<dbReference type="Proteomes" id="UP000265816">
    <property type="component" value="Unassembled WGS sequence"/>
</dbReference>
<gene>
    <name evidence="8" type="ORF">D1970_12385</name>
</gene>
<keyword evidence="2" id="KW-0521">NADP</keyword>
<dbReference type="PRINTS" id="PR00069">
    <property type="entry name" value="ALDKETRDTASE"/>
</dbReference>
<dbReference type="PROSITE" id="PS00798">
    <property type="entry name" value="ALDOKETO_REDUCTASE_1"/>
    <property type="match status" value="1"/>
</dbReference>
<feature type="domain" description="NADP-dependent oxidoreductase" evidence="7">
    <location>
        <begin position="14"/>
        <end position="246"/>
    </location>
</feature>
<feature type="binding site" evidence="5">
    <location>
        <position position="96"/>
    </location>
    <ligand>
        <name>substrate</name>
    </ligand>
</feature>
<dbReference type="Gene3D" id="3.20.20.100">
    <property type="entry name" value="NADP-dependent oxidoreductase domain"/>
    <property type="match status" value="1"/>
</dbReference>
<dbReference type="InterPro" id="IPR023210">
    <property type="entry name" value="NADP_OxRdtase_dom"/>
</dbReference>
<accession>A0A398B4G0</accession>
<dbReference type="FunFam" id="3.20.20.100:FF:000015">
    <property type="entry name" value="Oxidoreductase, aldo/keto reductase family"/>
    <property type="match status" value="1"/>
</dbReference>
<proteinExistence type="inferred from homology"/>
<feature type="site" description="Lowers pKa of active site Tyr" evidence="6">
    <location>
        <position position="63"/>
    </location>
</feature>
<evidence type="ECO:0000259" key="7">
    <source>
        <dbReference type="Pfam" id="PF00248"/>
    </source>
</evidence>
<comment type="caution">
    <text evidence="8">The sequence shown here is derived from an EMBL/GenBank/DDBJ whole genome shotgun (WGS) entry which is preliminary data.</text>
</comment>
<evidence type="ECO:0000313" key="8">
    <source>
        <dbReference type="EMBL" id="RID84717.1"/>
    </source>
</evidence>
<evidence type="ECO:0000256" key="3">
    <source>
        <dbReference type="ARBA" id="ARBA00023002"/>
    </source>
</evidence>
<comment type="similarity">
    <text evidence="1">Belongs to the aldo/keto reductase family.</text>
</comment>
<dbReference type="PIRSF" id="PIRSF000097">
    <property type="entry name" value="AKR"/>
    <property type="match status" value="1"/>
</dbReference>
<dbReference type="PANTHER" id="PTHR43827">
    <property type="entry name" value="2,5-DIKETO-D-GLUCONIC ACID REDUCTASE"/>
    <property type="match status" value="1"/>
</dbReference>
<dbReference type="PANTHER" id="PTHR43827:SF3">
    <property type="entry name" value="NADP-DEPENDENT OXIDOREDUCTASE DOMAIN-CONTAINING PROTEIN"/>
    <property type="match status" value="1"/>
</dbReference>
<keyword evidence="3" id="KW-0560">Oxidoreductase</keyword>
<dbReference type="OrthoDB" id="9804790at2"/>
<evidence type="ECO:0000256" key="5">
    <source>
        <dbReference type="PIRSR" id="PIRSR000097-2"/>
    </source>
</evidence>
<dbReference type="InterPro" id="IPR018170">
    <property type="entry name" value="Aldo/ket_reductase_CS"/>
</dbReference>
<dbReference type="InterPro" id="IPR020471">
    <property type="entry name" value="AKR"/>
</dbReference>
<evidence type="ECO:0000256" key="1">
    <source>
        <dbReference type="ARBA" id="ARBA00007905"/>
    </source>
</evidence>
<protein>
    <submittedName>
        <fullName evidence="8">Aldo/keto reductase</fullName>
    </submittedName>
</protein>
<dbReference type="PROSITE" id="PS00062">
    <property type="entry name" value="ALDOKETO_REDUCTASE_2"/>
    <property type="match status" value="1"/>
</dbReference>
<dbReference type="EMBL" id="QWVT01000019">
    <property type="protein sequence ID" value="RID84717.1"/>
    <property type="molecule type" value="Genomic_DNA"/>
</dbReference>
<keyword evidence="9" id="KW-1185">Reference proteome</keyword>
<evidence type="ECO:0000313" key="9">
    <source>
        <dbReference type="Proteomes" id="UP000265816"/>
    </source>
</evidence>
<feature type="active site" description="Proton donor" evidence="4">
    <location>
        <position position="38"/>
    </location>
</feature>
<evidence type="ECO:0000256" key="6">
    <source>
        <dbReference type="PIRSR" id="PIRSR000097-3"/>
    </source>
</evidence>
<sequence>MPSFGLGVYKVEDGKEVEETVVKALKLGYRLIDTAAFYDNEEGVGHAIRNSDVPREEIFVTTKVWNSDQGYKATHDAFNKSLEKLGLDYIDLYLIHWPVKGKYLETWRALEEIYRDGRVKAIGVSNFQVHHLQDILDQFKEKPVVNQIELHPALSQEELREFCSGHDIKVEAWSPIARGRLVDEPILNELAESKGKSPAQIILRWHFQNGVIAIPKSVNPARLKENADIFDFELSKAEMDAMNSLNRNERFGADPDHFDF</sequence>
<dbReference type="RefSeq" id="WP_119113220.1">
    <property type="nucleotide sequence ID" value="NZ_CBCSEO010000001.1"/>
</dbReference>
<name>A0A398B4G0_9BACI</name>
<organism evidence="8 9">
    <name type="scientific">Mesobacillus zeae</name>
    <dbReference type="NCBI Taxonomy" id="1917180"/>
    <lineage>
        <taxon>Bacteria</taxon>
        <taxon>Bacillati</taxon>
        <taxon>Bacillota</taxon>
        <taxon>Bacilli</taxon>
        <taxon>Bacillales</taxon>
        <taxon>Bacillaceae</taxon>
        <taxon>Mesobacillus</taxon>
    </lineage>
</organism>
<dbReference type="Pfam" id="PF00248">
    <property type="entry name" value="Aldo_ket_red"/>
    <property type="match status" value="1"/>
</dbReference>
<reference evidence="8 9" key="1">
    <citation type="submission" date="2018-08" db="EMBL/GenBank/DDBJ databases">
        <title>Bacillus jemisoniae sp. nov., Bacillus chryseoplanitiae sp. nov., Bacillus resnikiae sp. nov., and Bacillus frankliniae sp. nov., isolated from Viking spacecraft and associated surfaces.</title>
        <authorList>
            <person name="Seuylemezian A."/>
            <person name="Vaishampayan P."/>
        </authorList>
    </citation>
    <scope>NUCLEOTIDE SEQUENCE [LARGE SCALE GENOMIC DNA]</scope>
    <source>
        <strain evidence="8 9">JJ-247</strain>
    </source>
</reference>
<dbReference type="PROSITE" id="PS00063">
    <property type="entry name" value="ALDOKETO_REDUCTASE_3"/>
    <property type="match status" value="1"/>
</dbReference>
<evidence type="ECO:0000256" key="2">
    <source>
        <dbReference type="ARBA" id="ARBA00022857"/>
    </source>
</evidence>
<dbReference type="AlphaFoldDB" id="A0A398B4G0"/>
<dbReference type="SUPFAM" id="SSF51430">
    <property type="entry name" value="NAD(P)-linked oxidoreductase"/>
    <property type="match status" value="1"/>
</dbReference>
<dbReference type="InterPro" id="IPR036812">
    <property type="entry name" value="NAD(P)_OxRdtase_dom_sf"/>
</dbReference>
<dbReference type="GO" id="GO:0016616">
    <property type="term" value="F:oxidoreductase activity, acting on the CH-OH group of donors, NAD or NADP as acceptor"/>
    <property type="evidence" value="ECO:0007669"/>
    <property type="project" value="UniProtKB-ARBA"/>
</dbReference>
<evidence type="ECO:0000256" key="4">
    <source>
        <dbReference type="PIRSR" id="PIRSR000097-1"/>
    </source>
</evidence>